<name>A0A367F615_9ACTN</name>
<gene>
    <name evidence="4" type="ORF">DQ384_31990</name>
</gene>
<evidence type="ECO:0000256" key="2">
    <source>
        <dbReference type="PIRSR" id="PIRSR613078-2"/>
    </source>
</evidence>
<evidence type="ECO:0000256" key="1">
    <source>
        <dbReference type="PIRSR" id="PIRSR613078-1"/>
    </source>
</evidence>
<feature type="compositionally biased region" description="Polar residues" evidence="3">
    <location>
        <begin position="1"/>
        <end position="13"/>
    </location>
</feature>
<dbReference type="InterPro" id="IPR013078">
    <property type="entry name" value="His_Pase_superF_clade-1"/>
</dbReference>
<evidence type="ECO:0000256" key="3">
    <source>
        <dbReference type="SAM" id="MobiDB-lite"/>
    </source>
</evidence>
<feature type="active site" description="Proton donor/acceptor" evidence="1">
    <location>
        <position position="127"/>
    </location>
</feature>
<feature type="region of interest" description="Disordered" evidence="3">
    <location>
        <begin position="1"/>
        <end position="46"/>
    </location>
</feature>
<feature type="active site" description="Tele-phosphohistidine intermediate" evidence="1">
    <location>
        <position position="54"/>
    </location>
</feature>
<dbReference type="GO" id="GO:0005737">
    <property type="term" value="C:cytoplasm"/>
    <property type="evidence" value="ECO:0007669"/>
    <property type="project" value="TreeGrafter"/>
</dbReference>
<protein>
    <submittedName>
        <fullName evidence="4">Histidine phosphatase family protein</fullName>
    </submittedName>
</protein>
<dbReference type="InterPro" id="IPR050275">
    <property type="entry name" value="PGM_Phosphatase"/>
</dbReference>
<feature type="binding site" evidence="2">
    <location>
        <begin position="53"/>
        <end position="60"/>
    </location>
    <ligand>
        <name>substrate</name>
    </ligand>
</feature>
<dbReference type="GO" id="GO:0016791">
    <property type="term" value="F:phosphatase activity"/>
    <property type="evidence" value="ECO:0007669"/>
    <property type="project" value="TreeGrafter"/>
</dbReference>
<dbReference type="Proteomes" id="UP000253094">
    <property type="component" value="Unassembled WGS sequence"/>
</dbReference>
<feature type="binding site" evidence="2">
    <location>
        <position position="103"/>
    </location>
    <ligand>
        <name>substrate</name>
    </ligand>
</feature>
<dbReference type="OrthoDB" id="9781415at2"/>
<dbReference type="CDD" id="cd07067">
    <property type="entry name" value="HP_PGM_like"/>
    <property type="match status" value="1"/>
</dbReference>
<proteinExistence type="predicted"/>
<dbReference type="SUPFAM" id="SSF53254">
    <property type="entry name" value="Phosphoglycerate mutase-like"/>
    <property type="match status" value="1"/>
</dbReference>
<organism evidence="4 5">
    <name type="scientific">Sphaerisporangium album</name>
    <dbReference type="NCBI Taxonomy" id="509200"/>
    <lineage>
        <taxon>Bacteria</taxon>
        <taxon>Bacillati</taxon>
        <taxon>Actinomycetota</taxon>
        <taxon>Actinomycetes</taxon>
        <taxon>Streptosporangiales</taxon>
        <taxon>Streptosporangiaceae</taxon>
        <taxon>Sphaerisporangium</taxon>
    </lineage>
</organism>
<feature type="region of interest" description="Disordered" evidence="3">
    <location>
        <begin position="237"/>
        <end position="256"/>
    </location>
</feature>
<dbReference type="SMART" id="SM00855">
    <property type="entry name" value="PGAM"/>
    <property type="match status" value="1"/>
</dbReference>
<dbReference type="Pfam" id="PF00300">
    <property type="entry name" value="His_Phos_1"/>
    <property type="match status" value="1"/>
</dbReference>
<dbReference type="PANTHER" id="PTHR48100">
    <property type="entry name" value="BROAD-SPECIFICITY PHOSPHATASE YOR283W-RELATED"/>
    <property type="match status" value="1"/>
</dbReference>
<dbReference type="AlphaFoldDB" id="A0A367F615"/>
<feature type="compositionally biased region" description="Low complexity" evidence="3">
    <location>
        <begin position="14"/>
        <end position="29"/>
    </location>
</feature>
<sequence>MRRTAPSTRSSACGRTAPPSRSRTPSRGSELSGRAGPQVSDGRGGGRRIVFWRHGQTLWNVEQRFQGHTDIPLDETGIAQAERAASLLASLRPSLIVSSHLRRAHDTAAALGGIVGLDVKVDKDLRERGGGEWEGLTRAEIAAGWPVQYAEWEAPGGEAVTEVADRVVAATKRWVAQMEEGGLMVIASHGAAIRLGLSRLLGLPEELWPILGGLANCSWSVVQEGRKGWRLLEHNAGTLPEPVNSDDKPESAPAAT</sequence>
<accession>A0A367F615</accession>
<dbReference type="PANTHER" id="PTHR48100:SF62">
    <property type="entry name" value="GLUCOSYL-3-PHOSPHOGLYCERATE PHOSPHATASE"/>
    <property type="match status" value="1"/>
</dbReference>
<dbReference type="InterPro" id="IPR029033">
    <property type="entry name" value="His_PPase_superfam"/>
</dbReference>
<dbReference type="Gene3D" id="3.40.50.1240">
    <property type="entry name" value="Phosphoglycerate mutase-like"/>
    <property type="match status" value="1"/>
</dbReference>
<dbReference type="EMBL" id="QOIL01000023">
    <property type="protein sequence ID" value="RCG24980.1"/>
    <property type="molecule type" value="Genomic_DNA"/>
</dbReference>
<keyword evidence="5" id="KW-1185">Reference proteome</keyword>
<reference evidence="4 5" key="1">
    <citation type="submission" date="2018-06" db="EMBL/GenBank/DDBJ databases">
        <title>Sphaerisporangium craniellae sp. nov., isolated from a marine sponge in the South China Sea.</title>
        <authorList>
            <person name="Li L."/>
        </authorList>
    </citation>
    <scope>NUCLEOTIDE SEQUENCE [LARGE SCALE GENOMIC DNA]</scope>
    <source>
        <strain evidence="4 5">CCTCC AA 208026</strain>
    </source>
</reference>
<evidence type="ECO:0000313" key="5">
    <source>
        <dbReference type="Proteomes" id="UP000253094"/>
    </source>
</evidence>
<comment type="caution">
    <text evidence="4">The sequence shown here is derived from an EMBL/GenBank/DDBJ whole genome shotgun (WGS) entry which is preliminary data.</text>
</comment>
<evidence type="ECO:0000313" key="4">
    <source>
        <dbReference type="EMBL" id="RCG24980.1"/>
    </source>
</evidence>